<dbReference type="InterPro" id="IPR003280">
    <property type="entry name" value="2pore_dom_K_chnl"/>
</dbReference>
<keyword evidence="6 10" id="KW-0472">Membrane</keyword>
<comment type="similarity">
    <text evidence="8">Belongs to the two pore domain potassium channel (TC 1.A.1.8) family.</text>
</comment>
<evidence type="ECO:0000256" key="3">
    <source>
        <dbReference type="ARBA" id="ARBA00022692"/>
    </source>
</evidence>
<feature type="transmembrane region" description="Helical" evidence="10">
    <location>
        <begin position="422"/>
        <end position="444"/>
    </location>
</feature>
<evidence type="ECO:0000256" key="10">
    <source>
        <dbReference type="SAM" id="Phobius"/>
    </source>
</evidence>
<feature type="transmembrane region" description="Helical" evidence="10">
    <location>
        <begin position="117"/>
        <end position="137"/>
    </location>
</feature>
<dbReference type="GO" id="GO:0022841">
    <property type="term" value="F:potassium ion leak channel activity"/>
    <property type="evidence" value="ECO:0007669"/>
    <property type="project" value="TreeGrafter"/>
</dbReference>
<feature type="domain" description="Potassium channel" evidence="11">
    <location>
        <begin position="375"/>
        <end position="447"/>
    </location>
</feature>
<dbReference type="SUPFAM" id="SSF81324">
    <property type="entry name" value="Voltage-gated potassium channels"/>
    <property type="match status" value="2"/>
</dbReference>
<feature type="transmembrane region" description="Helical" evidence="10">
    <location>
        <begin position="367"/>
        <end position="387"/>
    </location>
</feature>
<reference evidence="13" key="1">
    <citation type="submission" date="2013-10" db="EMBL/GenBank/DDBJ databases">
        <title>Genome sequencing of Onchocerca volvulus.</title>
        <authorList>
            <person name="Cotton J."/>
            <person name="Tsai J."/>
            <person name="Stanley E."/>
            <person name="Tracey A."/>
            <person name="Holroyd N."/>
            <person name="Lustigman S."/>
            <person name="Berriman M."/>
        </authorList>
    </citation>
    <scope>NUCLEOTIDE SEQUENCE</scope>
</reference>
<feature type="transmembrane region" description="Helical" evidence="10">
    <location>
        <begin position="226"/>
        <end position="245"/>
    </location>
</feature>
<evidence type="ECO:0000313" key="12">
    <source>
        <dbReference type="EnsemblMetazoa" id="OVOC5891.1"/>
    </source>
</evidence>
<evidence type="ECO:0000256" key="5">
    <source>
        <dbReference type="ARBA" id="ARBA00023065"/>
    </source>
</evidence>
<evidence type="ECO:0000313" key="13">
    <source>
        <dbReference type="Proteomes" id="UP000024404"/>
    </source>
</evidence>
<keyword evidence="13" id="KW-1185">Reference proteome</keyword>
<evidence type="ECO:0000256" key="6">
    <source>
        <dbReference type="ARBA" id="ARBA00023136"/>
    </source>
</evidence>
<sequence>MNFTQSIPSKAAHGKNQISDDKIGLIGTEQTPTTILQTFNNGKGPSLLFSEDSSMVMDSPIQNEKRRRRRKRRRTFEACFYQFSLNLKINHAKQKMELSKQAKVEKATGGRTIWRNIIWLIILFAYSFTGGIVFSAIEGNYDKSEILMKYRHELDLYERRKTYQIKIFKKIWEIGRDELHERNNSLSTSEVENHKIKLASDIFNRYERELGIEIKRPVMEESKWNIWGGVYYAASLYTTIGYGNFHPATSAGRIISMIYAFCGIPLVFTILLEWGFLYYTWLDMFWKWFNIKFCSNTMKKHQKRRLEKEKTRRAGSDLSLRLTSLGPLTQLSHAHDDLHQTDHQIESGKKISQLPIELSEVEKQRTVPLKAAFIFFFLWIVISAFVVRLWETNWTYFNAYYYFFTSLTTIGLGDVVTETPNYIIFNLALTMIGLSVVGLCVSIVQAKIRLIFDRMIRSIDSQYRIRQIDPDVATMTVIPDEKEGIKRLCEAQPIQDRLIYIAMDEHKKQLLEDRWRQRSSMVNRITQTRPNRADKCVQTGQRVDDQPPVRLERSDDWESGSGTLSDEDVTDYDPLTGKRIVPPNARRYIYTVFD</sequence>
<dbReference type="GO" id="GO:0005886">
    <property type="term" value="C:plasma membrane"/>
    <property type="evidence" value="ECO:0007669"/>
    <property type="project" value="TreeGrafter"/>
</dbReference>
<proteinExistence type="inferred from homology"/>
<dbReference type="Gene3D" id="1.10.287.70">
    <property type="match status" value="1"/>
</dbReference>
<evidence type="ECO:0000256" key="1">
    <source>
        <dbReference type="ARBA" id="ARBA00004141"/>
    </source>
</evidence>
<dbReference type="OMA" id="IYIAMDE"/>
<feature type="region of interest" description="Disordered" evidence="9">
    <location>
        <begin position="527"/>
        <end position="571"/>
    </location>
</feature>
<dbReference type="GO" id="GO:0030322">
    <property type="term" value="P:stabilization of membrane potential"/>
    <property type="evidence" value="ECO:0007669"/>
    <property type="project" value="TreeGrafter"/>
</dbReference>
<evidence type="ECO:0000256" key="8">
    <source>
        <dbReference type="RuleBase" id="RU003857"/>
    </source>
</evidence>
<dbReference type="PANTHER" id="PTHR11003:SF307">
    <property type="entry name" value="POTASSIUM CHANNEL DOMAIN-CONTAINING PROTEIN"/>
    <property type="match status" value="1"/>
</dbReference>
<keyword evidence="3 8" id="KW-0812">Transmembrane</keyword>
<keyword evidence="7 8" id="KW-0407">Ion channel</keyword>
<reference evidence="12" key="2">
    <citation type="submission" date="2022-06" db="UniProtKB">
        <authorList>
            <consortium name="EnsemblMetazoa"/>
        </authorList>
    </citation>
    <scope>IDENTIFICATION</scope>
</reference>
<comment type="subcellular location">
    <subcellularLocation>
        <location evidence="1">Membrane</location>
        <topology evidence="1">Multi-pass membrane protein</topology>
    </subcellularLocation>
</comment>
<dbReference type="EnsemblMetazoa" id="OVOC5891.1">
    <property type="protein sequence ID" value="OVOC5891.1"/>
    <property type="gene ID" value="WBGene00242700"/>
</dbReference>
<keyword evidence="5 8" id="KW-0406">Ion transport</keyword>
<evidence type="ECO:0000259" key="11">
    <source>
        <dbReference type="Pfam" id="PF07885"/>
    </source>
</evidence>
<dbReference type="AlphaFoldDB" id="A0A8R1TUW6"/>
<feature type="transmembrane region" description="Helical" evidence="10">
    <location>
        <begin position="399"/>
        <end position="416"/>
    </location>
</feature>
<dbReference type="PRINTS" id="PR01333">
    <property type="entry name" value="2POREKCHANEL"/>
</dbReference>
<protein>
    <recommendedName>
        <fullName evidence="11">Potassium channel domain-containing protein</fullName>
    </recommendedName>
</protein>
<dbReference type="PANTHER" id="PTHR11003">
    <property type="entry name" value="POTASSIUM CHANNEL, SUBFAMILY K"/>
    <property type="match status" value="1"/>
</dbReference>
<dbReference type="GO" id="GO:0015271">
    <property type="term" value="F:outward rectifier potassium channel activity"/>
    <property type="evidence" value="ECO:0007669"/>
    <property type="project" value="TreeGrafter"/>
</dbReference>
<keyword evidence="4 10" id="KW-1133">Transmembrane helix</keyword>
<accession>A0A8R1TUW6</accession>
<feature type="transmembrane region" description="Helical" evidence="10">
    <location>
        <begin position="257"/>
        <end position="279"/>
    </location>
</feature>
<name>A0A8R1TUW6_ONCVO</name>
<dbReference type="EMBL" id="CMVM020000161">
    <property type="status" value="NOT_ANNOTATED_CDS"/>
    <property type="molecule type" value="Genomic_DNA"/>
</dbReference>
<evidence type="ECO:0000256" key="2">
    <source>
        <dbReference type="ARBA" id="ARBA00022448"/>
    </source>
</evidence>
<keyword evidence="2 8" id="KW-0813">Transport</keyword>
<feature type="compositionally biased region" description="Basic and acidic residues" evidence="9">
    <location>
        <begin position="542"/>
        <end position="556"/>
    </location>
</feature>
<evidence type="ECO:0000256" key="9">
    <source>
        <dbReference type="SAM" id="MobiDB-lite"/>
    </source>
</evidence>
<dbReference type="Pfam" id="PF07885">
    <property type="entry name" value="Ion_trans_2"/>
    <property type="match status" value="2"/>
</dbReference>
<feature type="domain" description="Potassium channel" evidence="11">
    <location>
        <begin position="222"/>
        <end position="273"/>
    </location>
</feature>
<evidence type="ECO:0000256" key="7">
    <source>
        <dbReference type="ARBA" id="ARBA00023303"/>
    </source>
</evidence>
<dbReference type="InterPro" id="IPR013099">
    <property type="entry name" value="K_chnl_dom"/>
</dbReference>
<evidence type="ECO:0000256" key="4">
    <source>
        <dbReference type="ARBA" id="ARBA00022989"/>
    </source>
</evidence>
<dbReference type="Proteomes" id="UP000024404">
    <property type="component" value="Unassembled WGS sequence"/>
</dbReference>
<organism evidence="12 13">
    <name type="scientific">Onchocerca volvulus</name>
    <dbReference type="NCBI Taxonomy" id="6282"/>
    <lineage>
        <taxon>Eukaryota</taxon>
        <taxon>Metazoa</taxon>
        <taxon>Ecdysozoa</taxon>
        <taxon>Nematoda</taxon>
        <taxon>Chromadorea</taxon>
        <taxon>Rhabditida</taxon>
        <taxon>Spirurina</taxon>
        <taxon>Spiruromorpha</taxon>
        <taxon>Filarioidea</taxon>
        <taxon>Onchocercidae</taxon>
        <taxon>Onchocerca</taxon>
    </lineage>
</organism>